<dbReference type="InterPro" id="IPR007369">
    <property type="entry name" value="Peptidase_A22B_SPP"/>
</dbReference>
<comment type="subcellular location">
    <subcellularLocation>
        <location evidence="1">Endoplasmic reticulum membrane</location>
        <topology evidence="1">Multi-pass membrane protein</topology>
    </subcellularLocation>
</comment>
<dbReference type="GO" id="GO:0033619">
    <property type="term" value="P:membrane protein proteolysis"/>
    <property type="evidence" value="ECO:0007669"/>
    <property type="project" value="TreeGrafter"/>
</dbReference>
<evidence type="ECO:0000256" key="1">
    <source>
        <dbReference type="ARBA" id="ARBA00004477"/>
    </source>
</evidence>
<evidence type="ECO:0000313" key="6">
    <source>
        <dbReference type="Proteomes" id="UP001234989"/>
    </source>
</evidence>
<keyword evidence="6" id="KW-1185">Reference proteome</keyword>
<evidence type="ECO:0000313" key="5">
    <source>
        <dbReference type="EMBL" id="WMV55598.1"/>
    </source>
</evidence>
<reference evidence="5" key="1">
    <citation type="submission" date="2023-08" db="EMBL/GenBank/DDBJ databases">
        <title>A de novo genome assembly of Solanum verrucosum Schlechtendal, a Mexican diploid species geographically isolated from the other diploid A-genome species in potato relatives.</title>
        <authorList>
            <person name="Hosaka K."/>
        </authorList>
    </citation>
    <scope>NUCLEOTIDE SEQUENCE</scope>
    <source>
        <tissue evidence="5">Young leaves</tissue>
    </source>
</reference>
<dbReference type="PANTHER" id="PTHR12174:SF23">
    <property type="entry name" value="MINOR HISTOCOMPATIBILITY ANTIGEN H13"/>
    <property type="match status" value="1"/>
</dbReference>
<sequence>MTRRAGGVFSGKASSVRETEKLAVSKFSGTHFYLHAFNSDDTQYTKNINRVEEFIPTPISTQVLDTLLKRKKWKKPLLVPREGIFVALALRFDVSRGKEPQYFKSAFLGYTFGLALTIFVMNWFQAAQPALLHIVPAVIGFLAVHCIWNGDVKPLLEFDEGKTKDAEDKESKKMGDEISGFAGFFWVASGGRRRVWAVGSGYCWTRLLAEEKTLCGSRFLGSFAMKKMKSGWDLW</sequence>
<name>A0AAF0UYX5_SOLVR</name>
<evidence type="ECO:0000256" key="4">
    <source>
        <dbReference type="SAM" id="Phobius"/>
    </source>
</evidence>
<feature type="transmembrane region" description="Helical" evidence="4">
    <location>
        <begin position="106"/>
        <end position="124"/>
    </location>
</feature>
<keyword evidence="4" id="KW-0812">Transmembrane</keyword>
<evidence type="ECO:0000256" key="2">
    <source>
        <dbReference type="ARBA" id="ARBA00022670"/>
    </source>
</evidence>
<keyword evidence="3" id="KW-0256">Endoplasmic reticulum</keyword>
<dbReference type="PANTHER" id="PTHR12174">
    <property type="entry name" value="SIGNAL PEPTIDE PEPTIDASE"/>
    <property type="match status" value="1"/>
</dbReference>
<dbReference type="Pfam" id="PF04258">
    <property type="entry name" value="Peptidase_A22B"/>
    <property type="match status" value="1"/>
</dbReference>
<dbReference type="GO" id="GO:0098554">
    <property type="term" value="C:cytoplasmic side of endoplasmic reticulum membrane"/>
    <property type="evidence" value="ECO:0007669"/>
    <property type="project" value="TreeGrafter"/>
</dbReference>
<gene>
    <name evidence="5" type="ORF">MTR67_048983</name>
</gene>
<keyword evidence="2" id="KW-0378">Hydrolase</keyword>
<proteinExistence type="predicted"/>
<evidence type="ECO:0000256" key="3">
    <source>
        <dbReference type="ARBA" id="ARBA00022824"/>
    </source>
</evidence>
<keyword evidence="4" id="KW-1133">Transmembrane helix</keyword>
<dbReference type="GO" id="GO:0042500">
    <property type="term" value="F:aspartic endopeptidase activity, intramembrane cleaving"/>
    <property type="evidence" value="ECO:0007669"/>
    <property type="project" value="InterPro"/>
</dbReference>
<keyword evidence="4" id="KW-0472">Membrane</keyword>
<keyword evidence="2" id="KW-0645">Protease</keyword>
<dbReference type="GO" id="GO:0098553">
    <property type="term" value="C:lumenal side of endoplasmic reticulum membrane"/>
    <property type="evidence" value="ECO:0007669"/>
    <property type="project" value="TreeGrafter"/>
</dbReference>
<accession>A0AAF0UYX5</accession>
<dbReference type="EMBL" id="CP133622">
    <property type="protein sequence ID" value="WMV55598.1"/>
    <property type="molecule type" value="Genomic_DNA"/>
</dbReference>
<dbReference type="GO" id="GO:0006465">
    <property type="term" value="P:signal peptide processing"/>
    <property type="evidence" value="ECO:0007669"/>
    <property type="project" value="TreeGrafter"/>
</dbReference>
<protein>
    <submittedName>
        <fullName evidence="5">Uncharacterized protein</fullName>
    </submittedName>
</protein>
<dbReference type="AlphaFoldDB" id="A0AAF0UYX5"/>
<organism evidence="5 6">
    <name type="scientific">Solanum verrucosum</name>
    <dbReference type="NCBI Taxonomy" id="315347"/>
    <lineage>
        <taxon>Eukaryota</taxon>
        <taxon>Viridiplantae</taxon>
        <taxon>Streptophyta</taxon>
        <taxon>Embryophyta</taxon>
        <taxon>Tracheophyta</taxon>
        <taxon>Spermatophyta</taxon>
        <taxon>Magnoliopsida</taxon>
        <taxon>eudicotyledons</taxon>
        <taxon>Gunneridae</taxon>
        <taxon>Pentapetalae</taxon>
        <taxon>asterids</taxon>
        <taxon>lamiids</taxon>
        <taxon>Solanales</taxon>
        <taxon>Solanaceae</taxon>
        <taxon>Solanoideae</taxon>
        <taxon>Solaneae</taxon>
        <taxon>Solanum</taxon>
    </lineage>
</organism>
<feature type="transmembrane region" description="Helical" evidence="4">
    <location>
        <begin position="130"/>
        <end position="148"/>
    </location>
</feature>
<dbReference type="Proteomes" id="UP001234989">
    <property type="component" value="Chromosome 11"/>
</dbReference>